<dbReference type="GeneID" id="95396224"/>
<name>A0A7W5VED9_9ACTN</name>
<comment type="caution">
    <text evidence="1">The sequence shown here is derived from an EMBL/GenBank/DDBJ whole genome shotgun (WGS) entry which is preliminary data.</text>
</comment>
<evidence type="ECO:0000313" key="1">
    <source>
        <dbReference type="EMBL" id="MBB3732140.1"/>
    </source>
</evidence>
<sequence length="47" mass="4790">MDGAPLGEQGARSPTRTLRALATAPEDATARTLRALATAPEDATPEA</sequence>
<reference evidence="1 2" key="1">
    <citation type="submission" date="2020-08" db="EMBL/GenBank/DDBJ databases">
        <title>Sequencing the genomes of 1000 actinobacteria strains.</title>
        <authorList>
            <person name="Klenk H.-P."/>
        </authorList>
    </citation>
    <scope>NUCLEOTIDE SEQUENCE [LARGE SCALE GENOMIC DNA]</scope>
    <source>
        <strain evidence="1 2">DSM 44320</strain>
    </source>
</reference>
<dbReference type="Proteomes" id="UP000579945">
    <property type="component" value="Unassembled WGS sequence"/>
</dbReference>
<dbReference type="AlphaFoldDB" id="A0A7W5VED9"/>
<dbReference type="EMBL" id="JACIBV010000001">
    <property type="protein sequence ID" value="MBB3732140.1"/>
    <property type="molecule type" value="Genomic_DNA"/>
</dbReference>
<protein>
    <submittedName>
        <fullName evidence="1">Uncharacterized protein</fullName>
    </submittedName>
</protein>
<evidence type="ECO:0000313" key="2">
    <source>
        <dbReference type="Proteomes" id="UP000579945"/>
    </source>
</evidence>
<keyword evidence="2" id="KW-1185">Reference proteome</keyword>
<accession>A0A7W5VED9</accession>
<proteinExistence type="predicted"/>
<gene>
    <name evidence="1" type="ORF">FHR33_008000</name>
</gene>
<dbReference type="RefSeq" id="WP_246452319.1">
    <property type="nucleotide sequence ID" value="NZ_JACIBV010000001.1"/>
</dbReference>
<organism evidence="1 2">
    <name type="scientific">Nonomuraea dietziae</name>
    <dbReference type="NCBI Taxonomy" id="65515"/>
    <lineage>
        <taxon>Bacteria</taxon>
        <taxon>Bacillati</taxon>
        <taxon>Actinomycetota</taxon>
        <taxon>Actinomycetes</taxon>
        <taxon>Streptosporangiales</taxon>
        <taxon>Streptosporangiaceae</taxon>
        <taxon>Nonomuraea</taxon>
    </lineage>
</organism>